<dbReference type="PANTHER" id="PTHR21137">
    <property type="entry name" value="ODORANT RECEPTOR"/>
    <property type="match status" value="1"/>
</dbReference>
<keyword evidence="7 10" id="KW-0472">Membrane</keyword>
<comment type="caution">
    <text evidence="11">The sequence shown here is derived from an EMBL/GenBank/DDBJ whole genome shotgun (WGS) entry which is preliminary data.</text>
</comment>
<reference evidence="11" key="1">
    <citation type="journal article" date="2023" name="IScience">
        <title>Live-bearing cockroach genome reveals convergent evolutionary mechanisms linked to viviparity in insects and beyond.</title>
        <authorList>
            <person name="Fouks B."/>
            <person name="Harrison M.C."/>
            <person name="Mikhailova A.A."/>
            <person name="Marchal E."/>
            <person name="English S."/>
            <person name="Carruthers M."/>
            <person name="Jennings E.C."/>
            <person name="Chiamaka E.L."/>
            <person name="Frigard R.A."/>
            <person name="Pippel M."/>
            <person name="Attardo G.M."/>
            <person name="Benoit J.B."/>
            <person name="Bornberg-Bauer E."/>
            <person name="Tobe S.S."/>
        </authorList>
    </citation>
    <scope>NUCLEOTIDE SEQUENCE</scope>
    <source>
        <strain evidence="11">Stay&amp;Tobe</strain>
    </source>
</reference>
<dbReference type="PANTHER" id="PTHR21137:SF35">
    <property type="entry name" value="ODORANT RECEPTOR 19A-RELATED"/>
    <property type="match status" value="1"/>
</dbReference>
<dbReference type="EMBL" id="JASPKZ010008371">
    <property type="protein sequence ID" value="KAJ9579868.1"/>
    <property type="molecule type" value="Genomic_DNA"/>
</dbReference>
<evidence type="ECO:0000256" key="6">
    <source>
        <dbReference type="ARBA" id="ARBA00022989"/>
    </source>
</evidence>
<dbReference type="AlphaFoldDB" id="A0AAD8E7C5"/>
<feature type="transmembrane region" description="Helical" evidence="10">
    <location>
        <begin position="40"/>
        <end position="61"/>
    </location>
</feature>
<evidence type="ECO:0000256" key="4">
    <source>
        <dbReference type="ARBA" id="ARBA00022692"/>
    </source>
</evidence>
<comment type="subcellular location">
    <subcellularLocation>
        <location evidence="1">Cell membrane</location>
        <topology evidence="1">Multi-pass membrane protein</topology>
    </subcellularLocation>
</comment>
<keyword evidence="5" id="KW-0552">Olfaction</keyword>
<keyword evidence="12" id="KW-1185">Reference proteome</keyword>
<dbReference type="GO" id="GO:0007165">
    <property type="term" value="P:signal transduction"/>
    <property type="evidence" value="ECO:0007669"/>
    <property type="project" value="UniProtKB-KW"/>
</dbReference>
<evidence type="ECO:0008006" key="13">
    <source>
        <dbReference type="Google" id="ProtNLM"/>
    </source>
</evidence>
<evidence type="ECO:0000256" key="7">
    <source>
        <dbReference type="ARBA" id="ARBA00023136"/>
    </source>
</evidence>
<evidence type="ECO:0000313" key="12">
    <source>
        <dbReference type="Proteomes" id="UP001233999"/>
    </source>
</evidence>
<evidence type="ECO:0000256" key="2">
    <source>
        <dbReference type="ARBA" id="ARBA00022475"/>
    </source>
</evidence>
<keyword evidence="6 10" id="KW-1133">Transmembrane helix</keyword>
<sequence length="290" mass="33109">NYESTEKYEEFFSFNVFLLKLAGLYPLKNPRPLAKIVYNIYSALFFIIISSGILTLGIATVNLSSNLILCVETVVFFSGVVIGLADNVFFLFKKNEMIEIMKKMENDFISTMKPKYYHIATDAQKSFVKFGLMKGALGITLALSSVIYPLSSINDELIDPDDPLKVESWKRVPFAAWIPGIDVNEISGRLITISYDTCLTASVLMQAVSVDLTFLAMVNQMSAQFQYIIALFDNMEEEHKEWKMKVKGTFNKEHGGLQVFQDNDDEDEEDGKWYENYLKECIKRHQVVLE</sequence>
<dbReference type="Pfam" id="PF02949">
    <property type="entry name" value="7tm_6"/>
    <property type="match status" value="1"/>
</dbReference>
<evidence type="ECO:0000256" key="1">
    <source>
        <dbReference type="ARBA" id="ARBA00004651"/>
    </source>
</evidence>
<reference evidence="11" key="2">
    <citation type="submission" date="2023-05" db="EMBL/GenBank/DDBJ databases">
        <authorList>
            <person name="Fouks B."/>
        </authorList>
    </citation>
    <scope>NUCLEOTIDE SEQUENCE</scope>
    <source>
        <strain evidence="11">Stay&amp;Tobe</strain>
        <tissue evidence="11">Testes</tissue>
    </source>
</reference>
<keyword evidence="3" id="KW-0716">Sensory transduction</keyword>
<evidence type="ECO:0000256" key="5">
    <source>
        <dbReference type="ARBA" id="ARBA00022725"/>
    </source>
</evidence>
<dbReference type="Proteomes" id="UP001233999">
    <property type="component" value="Unassembled WGS sequence"/>
</dbReference>
<keyword evidence="9" id="KW-0807">Transducer</keyword>
<dbReference type="GO" id="GO:0004984">
    <property type="term" value="F:olfactory receptor activity"/>
    <property type="evidence" value="ECO:0007669"/>
    <property type="project" value="InterPro"/>
</dbReference>
<keyword evidence="4 10" id="KW-0812">Transmembrane</keyword>
<gene>
    <name evidence="11" type="ORF">L9F63_004470</name>
</gene>
<feature type="non-terminal residue" evidence="11">
    <location>
        <position position="1"/>
    </location>
</feature>
<evidence type="ECO:0000256" key="10">
    <source>
        <dbReference type="SAM" id="Phobius"/>
    </source>
</evidence>
<accession>A0AAD8E7C5</accession>
<protein>
    <recommendedName>
        <fullName evidence="13">Odorant receptor</fullName>
    </recommendedName>
</protein>
<proteinExistence type="predicted"/>
<organism evidence="11 12">
    <name type="scientific">Diploptera punctata</name>
    <name type="common">Pacific beetle cockroach</name>
    <dbReference type="NCBI Taxonomy" id="6984"/>
    <lineage>
        <taxon>Eukaryota</taxon>
        <taxon>Metazoa</taxon>
        <taxon>Ecdysozoa</taxon>
        <taxon>Arthropoda</taxon>
        <taxon>Hexapoda</taxon>
        <taxon>Insecta</taxon>
        <taxon>Pterygota</taxon>
        <taxon>Neoptera</taxon>
        <taxon>Polyneoptera</taxon>
        <taxon>Dictyoptera</taxon>
        <taxon>Blattodea</taxon>
        <taxon>Blaberoidea</taxon>
        <taxon>Blaberidae</taxon>
        <taxon>Diplopterinae</taxon>
        <taxon>Diploptera</taxon>
    </lineage>
</organism>
<evidence type="ECO:0000256" key="3">
    <source>
        <dbReference type="ARBA" id="ARBA00022606"/>
    </source>
</evidence>
<evidence type="ECO:0000256" key="8">
    <source>
        <dbReference type="ARBA" id="ARBA00023170"/>
    </source>
</evidence>
<evidence type="ECO:0000256" key="9">
    <source>
        <dbReference type="ARBA" id="ARBA00023224"/>
    </source>
</evidence>
<keyword evidence="8" id="KW-0675">Receptor</keyword>
<feature type="transmembrane region" description="Helical" evidence="10">
    <location>
        <begin position="73"/>
        <end position="92"/>
    </location>
</feature>
<dbReference type="InterPro" id="IPR004117">
    <property type="entry name" value="7tm6_olfct_rcpt"/>
</dbReference>
<dbReference type="GO" id="GO:0005886">
    <property type="term" value="C:plasma membrane"/>
    <property type="evidence" value="ECO:0007669"/>
    <property type="project" value="UniProtKB-SubCell"/>
</dbReference>
<name>A0AAD8E7C5_DIPPU</name>
<dbReference type="GO" id="GO:0005549">
    <property type="term" value="F:odorant binding"/>
    <property type="evidence" value="ECO:0007669"/>
    <property type="project" value="InterPro"/>
</dbReference>
<keyword evidence="2" id="KW-1003">Cell membrane</keyword>
<evidence type="ECO:0000313" key="11">
    <source>
        <dbReference type="EMBL" id="KAJ9579868.1"/>
    </source>
</evidence>